<evidence type="ECO:0000313" key="2">
    <source>
        <dbReference type="EMBL" id="RSD16602.1"/>
    </source>
</evidence>
<protein>
    <recommendedName>
        <fullName evidence="4">ATP/GTP-binding protein</fullName>
    </recommendedName>
</protein>
<sequence>MAVLLLSSAVSASAGGWGSVDCAQESSPYCELGAGKTGKTPGGVDRVPDEPSRKGGGGKATPSPGDRIVGGNSPAANCSYVGSTFQPPANGVQTVAFRRAVPLVVLASAPLPRASNLVAQQGGAWYVYRCSSAGFRDGLYRAPIWLPDGATPAGATLPSPQELAEQARTQLRLPSPHIEASPAGDKLVSLPTWLWLDRGSWGTQQATAAVPGVSVTAVAAPKSVSWSTGDGDTVNCSGPGTPFTPGGDASAASPDCGHTYRRSSATAPAQQFPIRATVHWTVTWSGAGASGTFPDLTTSASAAFRVAEIQALGTAPR</sequence>
<reference evidence="2 3" key="1">
    <citation type="submission" date="2018-12" db="EMBL/GenBank/DDBJ databases">
        <title>Amycolatopsis eburnea sp. nov. actinomycete associate with arbuscular mycorrhiza fungal spore.</title>
        <authorList>
            <person name="Lumyong S."/>
            <person name="Chaiya L."/>
        </authorList>
    </citation>
    <scope>NUCLEOTIDE SEQUENCE [LARGE SCALE GENOMIC DNA]</scope>
    <source>
        <strain evidence="2 3">GLM-1</strain>
    </source>
</reference>
<dbReference type="OrthoDB" id="3742379at2"/>
<comment type="caution">
    <text evidence="2">The sequence shown here is derived from an EMBL/GenBank/DDBJ whole genome shotgun (WGS) entry which is preliminary data.</text>
</comment>
<accession>A0A3R9EQD8</accession>
<organism evidence="2 3">
    <name type="scientific">Amycolatopsis eburnea</name>
    <dbReference type="NCBI Taxonomy" id="2267691"/>
    <lineage>
        <taxon>Bacteria</taxon>
        <taxon>Bacillati</taxon>
        <taxon>Actinomycetota</taxon>
        <taxon>Actinomycetes</taxon>
        <taxon>Pseudonocardiales</taxon>
        <taxon>Pseudonocardiaceae</taxon>
        <taxon>Amycolatopsis</taxon>
    </lineage>
</organism>
<evidence type="ECO:0008006" key="4">
    <source>
        <dbReference type="Google" id="ProtNLM"/>
    </source>
</evidence>
<feature type="region of interest" description="Disordered" evidence="1">
    <location>
        <begin position="33"/>
        <end position="71"/>
    </location>
</feature>
<gene>
    <name evidence="2" type="ORF">EIY87_21965</name>
</gene>
<dbReference type="AlphaFoldDB" id="A0A3R9EQD8"/>
<dbReference type="EMBL" id="RSEC01000048">
    <property type="protein sequence ID" value="RSD16602.1"/>
    <property type="molecule type" value="Genomic_DNA"/>
</dbReference>
<evidence type="ECO:0000256" key="1">
    <source>
        <dbReference type="SAM" id="MobiDB-lite"/>
    </source>
</evidence>
<proteinExistence type="predicted"/>
<name>A0A3R9EQD8_9PSEU</name>
<dbReference type="Proteomes" id="UP000267081">
    <property type="component" value="Unassembled WGS sequence"/>
</dbReference>
<keyword evidence="3" id="KW-1185">Reference proteome</keyword>
<evidence type="ECO:0000313" key="3">
    <source>
        <dbReference type="Proteomes" id="UP000267081"/>
    </source>
</evidence>